<organism evidence="2 3">
    <name type="scientific">Boletus edulis BED1</name>
    <dbReference type="NCBI Taxonomy" id="1328754"/>
    <lineage>
        <taxon>Eukaryota</taxon>
        <taxon>Fungi</taxon>
        <taxon>Dikarya</taxon>
        <taxon>Basidiomycota</taxon>
        <taxon>Agaricomycotina</taxon>
        <taxon>Agaricomycetes</taxon>
        <taxon>Agaricomycetidae</taxon>
        <taxon>Boletales</taxon>
        <taxon>Boletineae</taxon>
        <taxon>Boletaceae</taxon>
        <taxon>Boletoideae</taxon>
        <taxon>Boletus</taxon>
    </lineage>
</organism>
<evidence type="ECO:0000313" key="3">
    <source>
        <dbReference type="Proteomes" id="UP001194468"/>
    </source>
</evidence>
<proteinExistence type="predicted"/>
<feature type="compositionally biased region" description="Acidic residues" evidence="1">
    <location>
        <begin position="91"/>
        <end position="100"/>
    </location>
</feature>
<evidence type="ECO:0000256" key="1">
    <source>
        <dbReference type="SAM" id="MobiDB-lite"/>
    </source>
</evidence>
<dbReference type="EMBL" id="WHUW01000069">
    <property type="protein sequence ID" value="KAF8429320.1"/>
    <property type="molecule type" value="Genomic_DNA"/>
</dbReference>
<sequence>MSKRVIKPSEKAKAARKEIFNKATRKRQLDDNLPEEPTNQPKKTKSTATSSNQSSPNPASEPPYSNSEHDERSATPEARVESERGAPKEGPDDDVDETPEDELHRIRKEWTSPIYAFFEAIPAIEHVGTRRSHVFNICKKEYYNIVLY</sequence>
<accession>A0AAD4BGR1</accession>
<dbReference type="Proteomes" id="UP001194468">
    <property type="component" value="Unassembled WGS sequence"/>
</dbReference>
<feature type="compositionally biased region" description="Basic and acidic residues" evidence="1">
    <location>
        <begin position="67"/>
        <end position="90"/>
    </location>
</feature>
<reference evidence="2" key="2">
    <citation type="journal article" date="2020" name="Nat. Commun.">
        <title>Large-scale genome sequencing of mycorrhizal fungi provides insights into the early evolution of symbiotic traits.</title>
        <authorList>
            <person name="Miyauchi S."/>
            <person name="Kiss E."/>
            <person name="Kuo A."/>
            <person name="Drula E."/>
            <person name="Kohler A."/>
            <person name="Sanchez-Garcia M."/>
            <person name="Morin E."/>
            <person name="Andreopoulos B."/>
            <person name="Barry K.W."/>
            <person name="Bonito G."/>
            <person name="Buee M."/>
            <person name="Carver A."/>
            <person name="Chen C."/>
            <person name="Cichocki N."/>
            <person name="Clum A."/>
            <person name="Culley D."/>
            <person name="Crous P.W."/>
            <person name="Fauchery L."/>
            <person name="Girlanda M."/>
            <person name="Hayes R.D."/>
            <person name="Keri Z."/>
            <person name="LaButti K."/>
            <person name="Lipzen A."/>
            <person name="Lombard V."/>
            <person name="Magnuson J."/>
            <person name="Maillard F."/>
            <person name="Murat C."/>
            <person name="Nolan M."/>
            <person name="Ohm R.A."/>
            <person name="Pangilinan J."/>
            <person name="Pereira M.F."/>
            <person name="Perotto S."/>
            <person name="Peter M."/>
            <person name="Pfister S."/>
            <person name="Riley R."/>
            <person name="Sitrit Y."/>
            <person name="Stielow J.B."/>
            <person name="Szollosi G."/>
            <person name="Zifcakova L."/>
            <person name="Stursova M."/>
            <person name="Spatafora J.W."/>
            <person name="Tedersoo L."/>
            <person name="Vaario L.M."/>
            <person name="Yamada A."/>
            <person name="Yan M."/>
            <person name="Wang P."/>
            <person name="Xu J."/>
            <person name="Bruns T."/>
            <person name="Baldrian P."/>
            <person name="Vilgalys R."/>
            <person name="Dunand C."/>
            <person name="Henrissat B."/>
            <person name="Grigoriev I.V."/>
            <person name="Hibbett D."/>
            <person name="Nagy L.G."/>
            <person name="Martin F.M."/>
        </authorList>
    </citation>
    <scope>NUCLEOTIDE SEQUENCE</scope>
    <source>
        <strain evidence="2">BED1</strain>
    </source>
</reference>
<feature type="compositionally biased region" description="Polar residues" evidence="1">
    <location>
        <begin position="37"/>
        <end position="66"/>
    </location>
</feature>
<keyword evidence="3" id="KW-1185">Reference proteome</keyword>
<evidence type="ECO:0000313" key="2">
    <source>
        <dbReference type="EMBL" id="KAF8429320.1"/>
    </source>
</evidence>
<reference evidence="2" key="1">
    <citation type="submission" date="2019-10" db="EMBL/GenBank/DDBJ databases">
        <authorList>
            <consortium name="DOE Joint Genome Institute"/>
            <person name="Kuo A."/>
            <person name="Miyauchi S."/>
            <person name="Kiss E."/>
            <person name="Drula E."/>
            <person name="Kohler A."/>
            <person name="Sanchez-Garcia M."/>
            <person name="Andreopoulos B."/>
            <person name="Barry K.W."/>
            <person name="Bonito G."/>
            <person name="Buee M."/>
            <person name="Carver A."/>
            <person name="Chen C."/>
            <person name="Cichocki N."/>
            <person name="Clum A."/>
            <person name="Culley D."/>
            <person name="Crous P.W."/>
            <person name="Fauchery L."/>
            <person name="Girlanda M."/>
            <person name="Hayes R."/>
            <person name="Keri Z."/>
            <person name="LaButti K."/>
            <person name="Lipzen A."/>
            <person name="Lombard V."/>
            <person name="Magnuson J."/>
            <person name="Maillard F."/>
            <person name="Morin E."/>
            <person name="Murat C."/>
            <person name="Nolan M."/>
            <person name="Ohm R."/>
            <person name="Pangilinan J."/>
            <person name="Pereira M."/>
            <person name="Perotto S."/>
            <person name="Peter M."/>
            <person name="Riley R."/>
            <person name="Sitrit Y."/>
            <person name="Stielow B."/>
            <person name="Szollosi G."/>
            <person name="Zifcakova L."/>
            <person name="Stursova M."/>
            <person name="Spatafora J.W."/>
            <person name="Tedersoo L."/>
            <person name="Vaario L.-M."/>
            <person name="Yamada A."/>
            <person name="Yan M."/>
            <person name="Wang P."/>
            <person name="Xu J."/>
            <person name="Bruns T."/>
            <person name="Baldrian P."/>
            <person name="Vilgalys R."/>
            <person name="Henrissat B."/>
            <person name="Grigoriev I.V."/>
            <person name="Hibbett D."/>
            <person name="Nagy L.G."/>
            <person name="Martin F.M."/>
        </authorList>
    </citation>
    <scope>NUCLEOTIDE SEQUENCE</scope>
    <source>
        <strain evidence="2">BED1</strain>
    </source>
</reference>
<protein>
    <submittedName>
        <fullName evidence="2">Uncharacterized protein</fullName>
    </submittedName>
</protein>
<feature type="region of interest" description="Disordered" evidence="1">
    <location>
        <begin position="1"/>
        <end position="106"/>
    </location>
</feature>
<dbReference type="AlphaFoldDB" id="A0AAD4BGR1"/>
<comment type="caution">
    <text evidence="2">The sequence shown here is derived from an EMBL/GenBank/DDBJ whole genome shotgun (WGS) entry which is preliminary data.</text>
</comment>
<feature type="compositionally biased region" description="Basic and acidic residues" evidence="1">
    <location>
        <begin position="7"/>
        <end position="20"/>
    </location>
</feature>
<gene>
    <name evidence="2" type="ORF">L210DRAFT_3652173</name>
</gene>
<name>A0AAD4BGR1_BOLED</name>